<evidence type="ECO:0000313" key="3">
    <source>
        <dbReference type="Proteomes" id="UP000772434"/>
    </source>
</evidence>
<dbReference type="InterPro" id="IPR001615">
    <property type="entry name" value="Endotoxin_CytB"/>
</dbReference>
<comment type="caution">
    <text evidence="2">The sequence shown here is derived from an EMBL/GenBank/DDBJ whole genome shotgun (WGS) entry which is preliminary data.</text>
</comment>
<name>A0A9P5PVD3_9AGAR</name>
<dbReference type="GO" id="GO:0005576">
    <property type="term" value="C:extracellular region"/>
    <property type="evidence" value="ECO:0007669"/>
    <property type="project" value="InterPro"/>
</dbReference>
<keyword evidence="3" id="KW-1185">Reference proteome</keyword>
<dbReference type="Proteomes" id="UP000772434">
    <property type="component" value="Unassembled WGS sequence"/>
</dbReference>
<dbReference type="SUPFAM" id="SSF55676">
    <property type="entry name" value="CytB endotoxin-like"/>
    <property type="match status" value="1"/>
</dbReference>
<proteinExistence type="predicted"/>
<sequence>MSNDSQLLTKFDSFFRLPSKLHTAAQAVTGMSGPFVNMEKSSFDWVGFKDAVDTYAKKGHGNLTYDKINSTNIQQSEAAVSVMVDAIVQFLAVAFGAAIDKDALELKVKAAFSVSADVETGFLYRKQIGKNVQWEYRVVFAVPISGVQEYFYSLVTTIKIEAEDTKVTALFYESKVKKFSAEIKAMQLVVKETFNGDK</sequence>
<dbReference type="AlphaFoldDB" id="A0A9P5PVD3"/>
<evidence type="ECO:0000313" key="2">
    <source>
        <dbReference type="EMBL" id="KAF9073154.1"/>
    </source>
</evidence>
<dbReference type="InterPro" id="IPR035918">
    <property type="entry name" value="CytB_endotoxin-like_sf"/>
</dbReference>
<evidence type="ECO:0000256" key="1">
    <source>
        <dbReference type="ARBA" id="ARBA00022969"/>
    </source>
</evidence>
<dbReference type="GO" id="GO:0030435">
    <property type="term" value="P:sporulation resulting in formation of a cellular spore"/>
    <property type="evidence" value="ECO:0007669"/>
    <property type="project" value="UniProtKB-KW"/>
</dbReference>
<keyword evidence="1" id="KW-0749">Sporulation</keyword>
<dbReference type="Gene3D" id="3.40.198.10">
    <property type="entry name" value="Delta-endotoxin CytB-like"/>
    <property type="match status" value="1"/>
</dbReference>
<accession>A0A9P5PVD3</accession>
<protein>
    <submittedName>
        <fullName evidence="2">Delta-endotoxin CytB</fullName>
    </submittedName>
</protein>
<organism evidence="2 3">
    <name type="scientific">Rhodocollybia butyracea</name>
    <dbReference type="NCBI Taxonomy" id="206335"/>
    <lineage>
        <taxon>Eukaryota</taxon>
        <taxon>Fungi</taxon>
        <taxon>Dikarya</taxon>
        <taxon>Basidiomycota</taxon>
        <taxon>Agaricomycotina</taxon>
        <taxon>Agaricomycetes</taxon>
        <taxon>Agaricomycetidae</taxon>
        <taxon>Agaricales</taxon>
        <taxon>Marasmiineae</taxon>
        <taxon>Omphalotaceae</taxon>
        <taxon>Rhodocollybia</taxon>
    </lineage>
</organism>
<reference evidence="2" key="1">
    <citation type="submission" date="2020-11" db="EMBL/GenBank/DDBJ databases">
        <authorList>
            <consortium name="DOE Joint Genome Institute"/>
            <person name="Ahrendt S."/>
            <person name="Riley R."/>
            <person name="Andreopoulos W."/>
            <person name="Labutti K."/>
            <person name="Pangilinan J."/>
            <person name="Ruiz-Duenas F.J."/>
            <person name="Barrasa J.M."/>
            <person name="Sanchez-Garcia M."/>
            <person name="Camarero S."/>
            <person name="Miyauchi S."/>
            <person name="Serrano A."/>
            <person name="Linde D."/>
            <person name="Babiker R."/>
            <person name="Drula E."/>
            <person name="Ayuso-Fernandez I."/>
            <person name="Pacheco R."/>
            <person name="Padilla G."/>
            <person name="Ferreira P."/>
            <person name="Barriuso J."/>
            <person name="Kellner H."/>
            <person name="Castanera R."/>
            <person name="Alfaro M."/>
            <person name="Ramirez L."/>
            <person name="Pisabarro A.G."/>
            <person name="Kuo A."/>
            <person name="Tritt A."/>
            <person name="Lipzen A."/>
            <person name="He G."/>
            <person name="Yan M."/>
            <person name="Ng V."/>
            <person name="Cullen D."/>
            <person name="Martin F."/>
            <person name="Rosso M.-N."/>
            <person name="Henrissat B."/>
            <person name="Hibbett D."/>
            <person name="Martinez A.T."/>
            <person name="Grigoriev I.V."/>
        </authorList>
    </citation>
    <scope>NUCLEOTIDE SEQUENCE</scope>
    <source>
        <strain evidence="2">AH 40177</strain>
    </source>
</reference>
<dbReference type="OrthoDB" id="3178885at2759"/>
<gene>
    <name evidence="2" type="ORF">BDP27DRAFT_1289332</name>
</gene>
<dbReference type="Pfam" id="PF01338">
    <property type="entry name" value="Bac_thur_toxin"/>
    <property type="match status" value="1"/>
</dbReference>
<dbReference type="EMBL" id="JADNRY010000019">
    <property type="protein sequence ID" value="KAF9073154.1"/>
    <property type="molecule type" value="Genomic_DNA"/>
</dbReference>